<dbReference type="PANTHER" id="PTHR36305:SF1">
    <property type="entry name" value="PHOSPHATIDYLGLYCEROPHOSPHATASE A"/>
    <property type="match status" value="1"/>
</dbReference>
<evidence type="ECO:0000259" key="2">
    <source>
        <dbReference type="Pfam" id="PF04608"/>
    </source>
</evidence>
<dbReference type="PANTHER" id="PTHR36305">
    <property type="entry name" value="PHOSPHATIDYLGLYCEROPHOSPHATASE A"/>
    <property type="match status" value="1"/>
</dbReference>
<protein>
    <submittedName>
        <fullName evidence="3">Phosphatidylglycerophosphatase A</fullName>
    </submittedName>
</protein>
<feature type="domain" description="YutG/PgpA" evidence="2">
    <location>
        <begin position="4"/>
        <end position="142"/>
    </location>
</feature>
<dbReference type="PIRSF" id="PIRSF006162">
    <property type="entry name" value="PgpA"/>
    <property type="match status" value="1"/>
</dbReference>
<dbReference type="CDD" id="cd06971">
    <property type="entry name" value="PgpA"/>
    <property type="match status" value="1"/>
</dbReference>
<name>A0AAP2GIZ5_9BACT</name>
<dbReference type="Proteomes" id="UP001319180">
    <property type="component" value="Unassembled WGS sequence"/>
</dbReference>
<accession>A0AAP2GIZ5</accession>
<proteinExistence type="predicted"/>
<dbReference type="EMBL" id="JAHESC010000021">
    <property type="protein sequence ID" value="MBT1687950.1"/>
    <property type="molecule type" value="Genomic_DNA"/>
</dbReference>
<dbReference type="AlphaFoldDB" id="A0AAP2GIZ5"/>
<reference evidence="3 4" key="1">
    <citation type="submission" date="2021-05" db="EMBL/GenBank/DDBJ databases">
        <title>A Polyphasic approach of four new species of the genus Ohtaekwangia: Ohtaekwangia histidinii sp. nov., Ohtaekwangia cretensis sp. nov., Ohtaekwangia indiensis sp. nov., Ohtaekwangia reichenbachii sp. nov. from diverse environment.</title>
        <authorList>
            <person name="Octaviana S."/>
        </authorList>
    </citation>
    <scope>NUCLEOTIDE SEQUENCE [LARGE SCALE GENOMIC DNA]</scope>
    <source>
        <strain evidence="3 4">PWU37</strain>
    </source>
</reference>
<keyword evidence="1" id="KW-0472">Membrane</keyword>
<evidence type="ECO:0000313" key="3">
    <source>
        <dbReference type="EMBL" id="MBT1687950.1"/>
    </source>
</evidence>
<feature type="transmembrane region" description="Helical" evidence="1">
    <location>
        <begin position="13"/>
        <end position="34"/>
    </location>
</feature>
<evidence type="ECO:0000313" key="4">
    <source>
        <dbReference type="Proteomes" id="UP001319180"/>
    </source>
</evidence>
<dbReference type="GO" id="GO:0006629">
    <property type="term" value="P:lipid metabolic process"/>
    <property type="evidence" value="ECO:0007669"/>
    <property type="project" value="InterPro"/>
</dbReference>
<keyword evidence="1" id="KW-0812">Transmembrane</keyword>
<dbReference type="GO" id="GO:0008962">
    <property type="term" value="F:phosphatidylglycerophosphatase activity"/>
    <property type="evidence" value="ECO:0007669"/>
    <property type="project" value="InterPro"/>
</dbReference>
<dbReference type="InterPro" id="IPR026037">
    <property type="entry name" value="PgpA"/>
</dbReference>
<keyword evidence="1" id="KW-1133">Transmembrane helix</keyword>
<gene>
    <name evidence="3" type="ORF">KK078_15380</name>
</gene>
<sequence>MHRIIATGLSIGYIGRGGGTVAAAACCLGWYLAFSGGVDPLVALLVTIIITDLGVWAADGVEPLWGEDSPRVVIDEIAGMCISLLFLPVTPATVLAAFVLFRFFDIAKPLYIRRAESISGGWGVMADDLLAGIYANVILQVAVRLFPF</sequence>
<dbReference type="SUPFAM" id="SSF101307">
    <property type="entry name" value="YutG-like"/>
    <property type="match status" value="1"/>
</dbReference>
<dbReference type="InterPro" id="IPR007686">
    <property type="entry name" value="YutG/PgpA"/>
</dbReference>
<comment type="caution">
    <text evidence="3">The sequence shown here is derived from an EMBL/GenBank/DDBJ whole genome shotgun (WGS) entry which is preliminary data.</text>
</comment>
<organism evidence="3 4">
    <name type="scientific">Dawidia soli</name>
    <dbReference type="NCBI Taxonomy" id="2782352"/>
    <lineage>
        <taxon>Bacteria</taxon>
        <taxon>Pseudomonadati</taxon>
        <taxon>Bacteroidota</taxon>
        <taxon>Cytophagia</taxon>
        <taxon>Cytophagales</taxon>
        <taxon>Chryseotaleaceae</taxon>
        <taxon>Dawidia</taxon>
    </lineage>
</organism>
<dbReference type="Pfam" id="PF04608">
    <property type="entry name" value="PgpA"/>
    <property type="match status" value="1"/>
</dbReference>
<dbReference type="RefSeq" id="WP_254091178.1">
    <property type="nucleotide sequence ID" value="NZ_JAHESC010000021.1"/>
</dbReference>
<keyword evidence="4" id="KW-1185">Reference proteome</keyword>
<dbReference type="InterPro" id="IPR036681">
    <property type="entry name" value="PgpA-like_sf"/>
</dbReference>
<evidence type="ECO:0000256" key="1">
    <source>
        <dbReference type="SAM" id="Phobius"/>
    </source>
</evidence>
<feature type="transmembrane region" description="Helical" evidence="1">
    <location>
        <begin position="77"/>
        <end position="104"/>
    </location>
</feature>